<comment type="catalytic activity">
    <reaction evidence="12 14">
        <text>hydrolysis of (1-&gt;4)-alpha-D-glucosidic linkage in 4-alpha-D-[(1-&gt;4)-alpha-D-glucanosyl]n trehalose to yield trehalose and (1-&gt;4)-alpha-D-glucan.</text>
        <dbReference type="EC" id="3.2.1.141"/>
    </reaction>
</comment>
<dbReference type="InterPro" id="IPR022567">
    <property type="entry name" value="DUF3459"/>
</dbReference>
<evidence type="ECO:0000256" key="8">
    <source>
        <dbReference type="ARBA" id="ARBA00023277"/>
    </source>
</evidence>
<dbReference type="CDD" id="cd02853">
    <property type="entry name" value="E_set_MTHase_like_N"/>
    <property type="match status" value="1"/>
</dbReference>
<dbReference type="UniPathway" id="UPA00299"/>
<dbReference type="AlphaFoldDB" id="A0A849IC31"/>
<dbReference type="Pfam" id="PF11941">
    <property type="entry name" value="DUF3459"/>
    <property type="match status" value="1"/>
</dbReference>
<feature type="active site" description="Proton donor" evidence="15">
    <location>
        <position position="292"/>
    </location>
</feature>
<organism evidence="19 20">
    <name type="scientific">Enterovirga aerilata</name>
    <dbReference type="NCBI Taxonomy" id="2730920"/>
    <lineage>
        <taxon>Bacteria</taxon>
        <taxon>Pseudomonadati</taxon>
        <taxon>Pseudomonadota</taxon>
        <taxon>Alphaproteobacteria</taxon>
        <taxon>Hyphomicrobiales</taxon>
        <taxon>Methylobacteriaceae</taxon>
        <taxon>Enterovirga</taxon>
    </lineage>
</organism>
<keyword evidence="6" id="KW-0963">Cytoplasm</keyword>
<dbReference type="InterPro" id="IPR006047">
    <property type="entry name" value="GH13_cat_dom"/>
</dbReference>
<keyword evidence="7 14" id="KW-0378">Hydrolase</keyword>
<gene>
    <name evidence="19" type="primary">treZ</name>
    <name evidence="19" type="ORF">HJG44_14525</name>
</gene>
<dbReference type="InterPro" id="IPR044901">
    <property type="entry name" value="Trehalose_TreZ_E-set_sf"/>
</dbReference>
<comment type="pathway">
    <text evidence="2 14">Glycan biosynthesis; trehalose biosynthesis.</text>
</comment>
<evidence type="ECO:0000259" key="18">
    <source>
        <dbReference type="SMART" id="SM00642"/>
    </source>
</evidence>
<comment type="caution">
    <text evidence="19">The sequence shown here is derived from an EMBL/GenBank/DDBJ whole genome shotgun (WGS) entry which is preliminary data.</text>
</comment>
<dbReference type="EMBL" id="JABEPP010000004">
    <property type="protein sequence ID" value="NNM73600.1"/>
    <property type="molecule type" value="Genomic_DNA"/>
</dbReference>
<dbReference type="InterPro" id="IPR014756">
    <property type="entry name" value="Ig_E-set"/>
</dbReference>
<evidence type="ECO:0000313" key="19">
    <source>
        <dbReference type="EMBL" id="NNM73600.1"/>
    </source>
</evidence>
<evidence type="ECO:0000256" key="16">
    <source>
        <dbReference type="PIRSR" id="PIRSR006337-3"/>
    </source>
</evidence>
<keyword evidence="8" id="KW-0119">Carbohydrate metabolism</keyword>
<evidence type="ECO:0000256" key="14">
    <source>
        <dbReference type="PIRNR" id="PIRNR006337"/>
    </source>
</evidence>
<dbReference type="SUPFAM" id="SSF81296">
    <property type="entry name" value="E set domains"/>
    <property type="match status" value="1"/>
</dbReference>
<dbReference type="GO" id="GO:0033942">
    <property type="term" value="F:4-alpha-D-(1-&gt;4)-alpha-D-glucanotrehalose trehalohydrolase activity"/>
    <property type="evidence" value="ECO:0007669"/>
    <property type="project" value="UniProtKB-EC"/>
</dbReference>
<evidence type="ECO:0000256" key="12">
    <source>
        <dbReference type="ARBA" id="ARBA00034013"/>
    </source>
</evidence>
<keyword evidence="9 14" id="KW-0326">Glycosidase</keyword>
<dbReference type="PANTHER" id="PTHR43651">
    <property type="entry name" value="1,4-ALPHA-GLUCAN-BRANCHING ENZYME"/>
    <property type="match status" value="1"/>
</dbReference>
<dbReference type="PANTHER" id="PTHR43651:SF11">
    <property type="entry name" value="MALTO-OLIGOSYLTREHALOSE TREHALOHYDROLASE"/>
    <property type="match status" value="1"/>
</dbReference>
<evidence type="ECO:0000256" key="3">
    <source>
        <dbReference type="ARBA" id="ARBA00008061"/>
    </source>
</evidence>
<feature type="active site" description="Nucleophile" evidence="15">
    <location>
        <position position="257"/>
    </location>
</feature>
<sequence>MPVGAEPVRGGVSFRVWAPKRGRVAVEIDGRRHDLVREEGGYFSGTVPGAGPGARYGFRLDDDERLYPDPASRFQPEGPHGPSEVVDPDAFRWTDAGWPGIRLDGQVVYEMHVGTFTPEGTWRAAIEKLPHLKELGVTVVEMMPVAEFPGRFGWGYDGVDLFAPTRLYGRPEDLKAFIDAAHRIGIGVIHDVVYNHLGPDGNYLACFSPTYFSDRYETEWGDAINFDGPDSAEVRTFFLANAAYWIGEFHFDGLRLDATQSIFDSSPVHILREIAETSRRAAGPRSIILIGENEPQETRLVRPVEAGGYGLDALWNDDLHHSAMVALTGRAEAYYEDHDGSPQEFISAAKYGYLFQGQFYFHQGKNRGTPGLDLPPAAFVNFLQNHDQIANSAAGLRLQALSHPGQARALTALTLLLPGTPMLFQGQEFWASTPFFYFADHEQELARLVRDGRIEFVAQFPSVGEDAETRARLADPGSEETFRRSKLDWSEAASHAGALALHRDLIALRRTEPALARQERGALDGAVLGERAFVLRFLGAGGGDRLLLVNLGPDLVRRSIAEPLLAPPPAASGWALRFSTENPRYGGQGTPKIITDCGWRIPAHSSVLLAPALD</sequence>
<evidence type="ECO:0000256" key="7">
    <source>
        <dbReference type="ARBA" id="ARBA00022801"/>
    </source>
</evidence>
<evidence type="ECO:0000256" key="17">
    <source>
        <dbReference type="SAM" id="MobiDB-lite"/>
    </source>
</evidence>
<dbReference type="GO" id="GO:0005737">
    <property type="term" value="C:cytoplasm"/>
    <property type="evidence" value="ECO:0007669"/>
    <property type="project" value="UniProtKB-SubCell"/>
</dbReference>
<dbReference type="InterPro" id="IPR013783">
    <property type="entry name" value="Ig-like_fold"/>
</dbReference>
<feature type="site" description="Transition state stabilizer" evidence="16">
    <location>
        <position position="387"/>
    </location>
</feature>
<keyword evidence="20" id="KW-1185">Reference proteome</keyword>
<evidence type="ECO:0000256" key="11">
    <source>
        <dbReference type="ARBA" id="ARBA00033284"/>
    </source>
</evidence>
<reference evidence="19 20" key="1">
    <citation type="submission" date="2020-04" db="EMBL/GenBank/DDBJ databases">
        <title>Enterovirga sp. isolate from soil.</title>
        <authorList>
            <person name="Chea S."/>
            <person name="Kim D.-U."/>
        </authorList>
    </citation>
    <scope>NUCLEOTIDE SEQUENCE [LARGE SCALE GENOMIC DNA]</scope>
    <source>
        <strain evidence="19 20">DB1703</strain>
    </source>
</reference>
<dbReference type="EC" id="3.2.1.141" evidence="4 13"/>
<evidence type="ECO:0000313" key="20">
    <source>
        <dbReference type="Proteomes" id="UP000564885"/>
    </source>
</evidence>
<comment type="similarity">
    <text evidence="3 14">Belongs to the glycosyl hydrolase 13 family.</text>
</comment>
<protein>
    <recommendedName>
        <fullName evidence="5 13">Malto-oligosyltrehalose trehalohydrolase</fullName>
        <shortName evidence="14">MTHase</shortName>
        <ecNumber evidence="4 13">3.2.1.141</ecNumber>
    </recommendedName>
    <alternativeName>
        <fullName evidence="11 14">4-alpha-D-((1-&gt;4)-alpha-D-glucano)trehalose trehalohydrolase</fullName>
    </alternativeName>
    <alternativeName>
        <fullName evidence="10 14">Maltooligosyl trehalose trehalohydrolase</fullName>
    </alternativeName>
</protein>
<dbReference type="Pfam" id="PF02922">
    <property type="entry name" value="CBM_48"/>
    <property type="match status" value="1"/>
</dbReference>
<feature type="domain" description="Glycosyl hydrolase family 13 catalytic" evidence="18">
    <location>
        <begin position="85"/>
        <end position="457"/>
    </location>
</feature>
<evidence type="ECO:0000256" key="5">
    <source>
        <dbReference type="ARBA" id="ARBA00015938"/>
    </source>
</evidence>
<dbReference type="PIRSF" id="PIRSF006337">
    <property type="entry name" value="Trehalose_TreZ"/>
    <property type="match status" value="1"/>
</dbReference>
<dbReference type="CDD" id="cd11325">
    <property type="entry name" value="AmyAc_GTHase"/>
    <property type="match status" value="1"/>
</dbReference>
<evidence type="ECO:0000256" key="10">
    <source>
        <dbReference type="ARBA" id="ARBA00032057"/>
    </source>
</evidence>
<dbReference type="Proteomes" id="UP000564885">
    <property type="component" value="Unassembled WGS sequence"/>
</dbReference>
<dbReference type="InterPro" id="IPR004193">
    <property type="entry name" value="Glyco_hydro_13_N"/>
</dbReference>
<dbReference type="SMART" id="SM00642">
    <property type="entry name" value="Aamy"/>
    <property type="match status" value="1"/>
</dbReference>
<dbReference type="InterPro" id="IPR012768">
    <property type="entry name" value="Trehalose_TreZ"/>
</dbReference>
<name>A0A849IC31_9HYPH</name>
<evidence type="ECO:0000256" key="9">
    <source>
        <dbReference type="ARBA" id="ARBA00023295"/>
    </source>
</evidence>
<evidence type="ECO:0000256" key="13">
    <source>
        <dbReference type="NCBIfam" id="TIGR02402"/>
    </source>
</evidence>
<dbReference type="NCBIfam" id="TIGR02402">
    <property type="entry name" value="trehalose_TreZ"/>
    <property type="match status" value="1"/>
</dbReference>
<accession>A0A849IC31</accession>
<feature type="region of interest" description="Disordered" evidence="17">
    <location>
        <begin position="67"/>
        <end position="86"/>
    </location>
</feature>
<dbReference type="SUPFAM" id="SSF51445">
    <property type="entry name" value="(Trans)glycosidases"/>
    <property type="match status" value="1"/>
</dbReference>
<comment type="subcellular location">
    <subcellularLocation>
        <location evidence="1 15">Cytoplasm</location>
    </subcellularLocation>
</comment>
<dbReference type="Pfam" id="PF00128">
    <property type="entry name" value="Alpha-amylase"/>
    <property type="match status" value="1"/>
</dbReference>
<evidence type="ECO:0000256" key="1">
    <source>
        <dbReference type="ARBA" id="ARBA00004496"/>
    </source>
</evidence>
<evidence type="ECO:0000256" key="6">
    <source>
        <dbReference type="ARBA" id="ARBA00022490"/>
    </source>
</evidence>
<evidence type="ECO:0000256" key="2">
    <source>
        <dbReference type="ARBA" id="ARBA00005199"/>
    </source>
</evidence>
<evidence type="ECO:0000256" key="4">
    <source>
        <dbReference type="ARBA" id="ARBA00012268"/>
    </source>
</evidence>
<dbReference type="Gene3D" id="1.10.10.760">
    <property type="entry name" value="E-set domains of sugar-utilizing enzymes"/>
    <property type="match status" value="1"/>
</dbReference>
<dbReference type="GO" id="GO:0005992">
    <property type="term" value="P:trehalose biosynthetic process"/>
    <property type="evidence" value="ECO:0007669"/>
    <property type="project" value="UniProtKB-UniRule"/>
</dbReference>
<dbReference type="Gene3D" id="2.60.40.10">
    <property type="entry name" value="Immunoglobulins"/>
    <property type="match status" value="1"/>
</dbReference>
<proteinExistence type="inferred from homology"/>
<dbReference type="Gene3D" id="3.20.20.80">
    <property type="entry name" value="Glycosidases"/>
    <property type="match status" value="1"/>
</dbReference>
<dbReference type="InterPro" id="IPR017853">
    <property type="entry name" value="GH"/>
</dbReference>
<evidence type="ECO:0000256" key="15">
    <source>
        <dbReference type="PIRSR" id="PIRSR006337-1"/>
    </source>
</evidence>